<keyword evidence="7" id="KW-1185">Reference proteome</keyword>
<name>A0A9N9X2E4_PHACE</name>
<dbReference type="NCBIfam" id="TIGR00231">
    <property type="entry name" value="small_GTP"/>
    <property type="match status" value="1"/>
</dbReference>
<organism evidence="6 7">
    <name type="scientific">Phaedon cochleariae</name>
    <name type="common">Mustard beetle</name>
    <dbReference type="NCBI Taxonomy" id="80249"/>
    <lineage>
        <taxon>Eukaryota</taxon>
        <taxon>Metazoa</taxon>
        <taxon>Ecdysozoa</taxon>
        <taxon>Arthropoda</taxon>
        <taxon>Hexapoda</taxon>
        <taxon>Insecta</taxon>
        <taxon>Pterygota</taxon>
        <taxon>Neoptera</taxon>
        <taxon>Endopterygota</taxon>
        <taxon>Coleoptera</taxon>
        <taxon>Polyphaga</taxon>
        <taxon>Cucujiformia</taxon>
        <taxon>Chrysomeloidea</taxon>
        <taxon>Chrysomelidae</taxon>
        <taxon>Chrysomelinae</taxon>
        <taxon>Chrysomelini</taxon>
        <taxon>Phaedon</taxon>
    </lineage>
</organism>
<evidence type="ECO:0000256" key="4">
    <source>
        <dbReference type="SAM" id="Coils"/>
    </source>
</evidence>
<feature type="coiled-coil region" evidence="4">
    <location>
        <begin position="483"/>
        <end position="551"/>
    </location>
</feature>
<dbReference type="GO" id="GO:0045335">
    <property type="term" value="C:phagocytic vesicle"/>
    <property type="evidence" value="ECO:0007669"/>
    <property type="project" value="TreeGrafter"/>
</dbReference>
<dbReference type="GO" id="GO:0005770">
    <property type="term" value="C:late endosome"/>
    <property type="evidence" value="ECO:0007669"/>
    <property type="project" value="TreeGrafter"/>
</dbReference>
<dbReference type="PRINTS" id="PR00449">
    <property type="entry name" value="RASTRNSFRMNG"/>
</dbReference>
<reference evidence="6" key="1">
    <citation type="submission" date="2022-01" db="EMBL/GenBank/DDBJ databases">
        <authorList>
            <person name="King R."/>
        </authorList>
    </citation>
    <scope>NUCLEOTIDE SEQUENCE</scope>
</reference>
<dbReference type="SMART" id="SM00173">
    <property type="entry name" value="RAS"/>
    <property type="match status" value="1"/>
</dbReference>
<dbReference type="PANTHER" id="PTHR47981:SF20">
    <property type="entry name" value="RAS-RELATED PROTEIN RAB-7A"/>
    <property type="match status" value="1"/>
</dbReference>
<dbReference type="InterPro" id="IPR027417">
    <property type="entry name" value="P-loop_NTPase"/>
</dbReference>
<evidence type="ECO:0000256" key="1">
    <source>
        <dbReference type="ARBA" id="ARBA00006270"/>
    </source>
</evidence>
<evidence type="ECO:0000256" key="5">
    <source>
        <dbReference type="SAM" id="MobiDB-lite"/>
    </source>
</evidence>
<evidence type="ECO:0000256" key="2">
    <source>
        <dbReference type="ARBA" id="ARBA00022741"/>
    </source>
</evidence>
<dbReference type="EMBL" id="OU896707">
    <property type="protein sequence ID" value="CAG9813600.1"/>
    <property type="molecule type" value="Genomic_DNA"/>
</dbReference>
<sequence length="1326" mass="150422">MVNYVLSFCKITGASKIFKRNFYLPLLKPATPKDALRTLRITGKWLLGAKVQHYIPVLLHHSEKRSDSSDDFGKQPHCKSGDYTYMTPNLDPENDSHKIILKILESKKRRGSFAYTVEDKKYNIVFDSDFEDAIRNGDILDVLVSQKNDKIIVKLKDRKKIPVEIQYFEGNQDDLYCGEGATSPEEEKFHHHGKYTMSLAKIFEEKEMREEKWEEELKKIMKRRKKQKWENSKAYKEMMKRNMKNLNWNKFEEEAKKLIDDLEEPGTEKPIEMEVDDLDATKNVNETILRRGPELLNQLPTLTEIPDLIKNMGSASLHEIEDIPDEQNESTRKVSGIKVTLPSGKECFVSGQMVLTEEGEVFVPGQTVQGEYGDEYVPGITTNVGNQPTLVGGLIMGEEQRDPMFLPSQSAITSDGQLTFATVPEERPVPLPESERKLERKKKIKEEIPLENLYDNFQVILIDDDFSEDLSESEEKSMDESSIELNNSEIEELDMEAIRLKQEEHRAQMEKLQQHLFDDLTDIISNLEDKKAELNRKLDELRKQHMVNQNNLVTYVNEKDALEIAERISTDKDSINRLVDILLTMTRRSSTFRDKNNVRTDNIDASYLNDNANDFELALHSCSNKLKVLFKTALVAANDVFKNRPKDQLLALHTMGKILTEPLKNDIKLLLELTNLMKTQMDRDEICNTALKILSRVVEDTKVATLNSILENPMSVQDVLESIEKILGNDNVMHISFSKLAKLNSEIVKSMIENIEDQRSELTSEEAAVRVLQSSIVHATKILMNKNLEKWKNSNSYSELIEEAASFAKALSLEDLIEDFSKPINEHVFEESIEMIRRMTIIRQLAERDYSLKTAITRIKKNPECAKSDPRIRQLIRESAVLISNPAPLLTSRTIPLQLMKKQNLLAIEDFLVKRTTVDYPVLISRGSMQAVIPMDASRGVLAGRVPYVLIDESGVTNFKPMHMKAAIQVNKTREKMIDDYLGVAREKSAEKEESSAYLKAKSNPPTYPPSHPRSMLYKPVYLKPGEKQMHPPESLIPMGRPAPSPPPMPQAPPTPPIAPPVGGYGDEAAGGADDGDEGATRDVLSGRVPYLLVENEGITVFKPVHVFAALKLRKETVVRLEDYGCVGAHERFLERKPKKREGLGYRRKYLSPELVGRGIFVVIVGNGGVGKSSMIQRYCKGTFTKDYKKTIGVDFLERQIEVDGEEVRLMLWDTAGQEEFDAITKAYYRGAQACVLAFSTEDLNVVAVFRHLASKCLQELRDPPLPPLCTITDYFAAAPATFASDSLTISTFSPSHSSKNNGTIVLRPHKQKKKKNVLKNACRIL</sequence>
<dbReference type="FunFam" id="3.40.50.300:FF:001447">
    <property type="entry name" value="Ras-related protein Rab-1B"/>
    <property type="match status" value="1"/>
</dbReference>
<dbReference type="OrthoDB" id="5969272at2759"/>
<accession>A0A9N9X2E4</accession>
<gene>
    <name evidence="6" type="ORF">PHAECO_LOCUS1299</name>
</gene>
<dbReference type="PROSITE" id="PS51419">
    <property type="entry name" value="RAB"/>
    <property type="match status" value="1"/>
</dbReference>
<dbReference type="SMART" id="SM00175">
    <property type="entry name" value="RAB"/>
    <property type="match status" value="1"/>
</dbReference>
<dbReference type="Gene3D" id="3.40.50.300">
    <property type="entry name" value="P-loop containing nucleotide triphosphate hydrolases"/>
    <property type="match status" value="1"/>
</dbReference>
<dbReference type="GO" id="GO:0005525">
    <property type="term" value="F:GTP binding"/>
    <property type="evidence" value="ECO:0007669"/>
    <property type="project" value="UniProtKB-KW"/>
</dbReference>
<dbReference type="GO" id="GO:0003924">
    <property type="term" value="F:GTPase activity"/>
    <property type="evidence" value="ECO:0007669"/>
    <property type="project" value="InterPro"/>
</dbReference>
<feature type="compositionally biased region" description="Pro residues" evidence="5">
    <location>
        <begin position="1041"/>
        <end position="1060"/>
    </location>
</feature>
<proteinExistence type="inferred from homology"/>
<evidence type="ECO:0000256" key="3">
    <source>
        <dbReference type="ARBA" id="ARBA00023134"/>
    </source>
</evidence>
<dbReference type="InterPro" id="IPR001806">
    <property type="entry name" value="Small_GTPase"/>
</dbReference>
<dbReference type="SUPFAM" id="SSF52540">
    <property type="entry name" value="P-loop containing nucleoside triphosphate hydrolases"/>
    <property type="match status" value="1"/>
</dbReference>
<dbReference type="PANTHER" id="PTHR47981">
    <property type="entry name" value="RAB FAMILY"/>
    <property type="match status" value="1"/>
</dbReference>
<dbReference type="Proteomes" id="UP001153737">
    <property type="component" value="Chromosome 1"/>
</dbReference>
<dbReference type="SMART" id="SM00174">
    <property type="entry name" value="RHO"/>
    <property type="match status" value="1"/>
</dbReference>
<evidence type="ECO:0000313" key="7">
    <source>
        <dbReference type="Proteomes" id="UP001153737"/>
    </source>
</evidence>
<feature type="region of interest" description="Disordered" evidence="5">
    <location>
        <begin position="995"/>
        <end position="1015"/>
    </location>
</feature>
<feature type="region of interest" description="Disordered" evidence="5">
    <location>
        <begin position="1029"/>
        <end position="1078"/>
    </location>
</feature>
<dbReference type="GO" id="GO:0090385">
    <property type="term" value="P:phagosome-lysosome fusion"/>
    <property type="evidence" value="ECO:0007669"/>
    <property type="project" value="TreeGrafter"/>
</dbReference>
<keyword evidence="4" id="KW-0175">Coiled coil</keyword>
<keyword evidence="2" id="KW-0547">Nucleotide-binding</keyword>
<dbReference type="InterPro" id="IPR005225">
    <property type="entry name" value="Small_GTP-bd"/>
</dbReference>
<reference evidence="6" key="2">
    <citation type="submission" date="2022-10" db="EMBL/GenBank/DDBJ databases">
        <authorList>
            <consortium name="ENA_rothamsted_submissions"/>
            <consortium name="culmorum"/>
            <person name="King R."/>
        </authorList>
    </citation>
    <scope>NUCLEOTIDE SEQUENCE</scope>
</reference>
<feature type="coiled-coil region" evidence="4">
    <location>
        <begin position="203"/>
        <end position="230"/>
    </location>
</feature>
<keyword evidence="3" id="KW-0342">GTP-binding</keyword>
<dbReference type="Pfam" id="PF00071">
    <property type="entry name" value="Ras"/>
    <property type="match status" value="1"/>
</dbReference>
<dbReference type="GO" id="GO:0005764">
    <property type="term" value="C:lysosome"/>
    <property type="evidence" value="ECO:0007669"/>
    <property type="project" value="TreeGrafter"/>
</dbReference>
<comment type="similarity">
    <text evidence="1">Belongs to the small GTPase superfamily. Rab family.</text>
</comment>
<evidence type="ECO:0000313" key="6">
    <source>
        <dbReference type="EMBL" id="CAG9813600.1"/>
    </source>
</evidence>
<protein>
    <submittedName>
        <fullName evidence="6">Uncharacterized protein</fullName>
    </submittedName>
</protein>